<protein>
    <submittedName>
        <fullName evidence="6">Uncharacterized protein</fullName>
    </submittedName>
</protein>
<dbReference type="InterPro" id="IPR002523">
    <property type="entry name" value="MgTranspt_CorA/ZnTranspt_ZntB"/>
</dbReference>
<keyword evidence="2 5" id="KW-0812">Transmembrane</keyword>
<gene>
    <name evidence="6" type="ORF">AAF712_008375</name>
</gene>
<evidence type="ECO:0000313" key="6">
    <source>
        <dbReference type="EMBL" id="KAL0064677.1"/>
    </source>
</evidence>
<keyword evidence="7" id="KW-1185">Reference proteome</keyword>
<evidence type="ECO:0000256" key="1">
    <source>
        <dbReference type="ARBA" id="ARBA00004141"/>
    </source>
</evidence>
<dbReference type="InterPro" id="IPR045863">
    <property type="entry name" value="CorA_TM1_TM2"/>
</dbReference>
<sequence>MKQLSETAVRDSAAMKQIAYMTMVFLPASYTASAFGMNVKEVTHDDNPGVIVYIAVAIPLTVLTVWVIMTFQIKHFFQDDTTFWMRLWWPVLLFRSVFGLDDKPEKPDRSDTTELSILGTGRQARFVNDQV</sequence>
<feature type="transmembrane region" description="Helical" evidence="5">
    <location>
        <begin position="20"/>
        <end position="38"/>
    </location>
</feature>
<accession>A0ABR2ZWN2</accession>
<evidence type="ECO:0000256" key="2">
    <source>
        <dbReference type="ARBA" id="ARBA00022692"/>
    </source>
</evidence>
<comment type="caution">
    <text evidence="6">The sequence shown here is derived from an EMBL/GenBank/DDBJ whole genome shotgun (WGS) entry which is preliminary data.</text>
</comment>
<dbReference type="EMBL" id="JBBXMP010000058">
    <property type="protein sequence ID" value="KAL0064677.1"/>
    <property type="molecule type" value="Genomic_DNA"/>
</dbReference>
<dbReference type="Proteomes" id="UP001437256">
    <property type="component" value="Unassembled WGS sequence"/>
</dbReference>
<dbReference type="Gene3D" id="1.20.58.340">
    <property type="entry name" value="Magnesium transport protein CorA, transmembrane region"/>
    <property type="match status" value="1"/>
</dbReference>
<evidence type="ECO:0000256" key="3">
    <source>
        <dbReference type="ARBA" id="ARBA00022989"/>
    </source>
</evidence>
<organism evidence="6 7">
    <name type="scientific">Marasmius tenuissimus</name>
    <dbReference type="NCBI Taxonomy" id="585030"/>
    <lineage>
        <taxon>Eukaryota</taxon>
        <taxon>Fungi</taxon>
        <taxon>Dikarya</taxon>
        <taxon>Basidiomycota</taxon>
        <taxon>Agaricomycotina</taxon>
        <taxon>Agaricomycetes</taxon>
        <taxon>Agaricomycetidae</taxon>
        <taxon>Agaricales</taxon>
        <taxon>Marasmiineae</taxon>
        <taxon>Marasmiaceae</taxon>
        <taxon>Marasmius</taxon>
    </lineage>
</organism>
<reference evidence="6 7" key="1">
    <citation type="submission" date="2024-05" db="EMBL/GenBank/DDBJ databases">
        <title>A draft genome resource for the thread blight pathogen Marasmius tenuissimus strain MS-2.</title>
        <authorList>
            <person name="Yulfo-Soto G.E."/>
            <person name="Baruah I.K."/>
            <person name="Amoako-Attah I."/>
            <person name="Bukari Y."/>
            <person name="Meinhardt L.W."/>
            <person name="Bailey B.A."/>
            <person name="Cohen S.P."/>
        </authorList>
    </citation>
    <scope>NUCLEOTIDE SEQUENCE [LARGE SCALE GENOMIC DNA]</scope>
    <source>
        <strain evidence="6 7">MS-2</strain>
    </source>
</reference>
<feature type="transmembrane region" description="Helical" evidence="5">
    <location>
        <begin position="50"/>
        <end position="71"/>
    </location>
</feature>
<evidence type="ECO:0000313" key="7">
    <source>
        <dbReference type="Proteomes" id="UP001437256"/>
    </source>
</evidence>
<dbReference type="Pfam" id="PF01544">
    <property type="entry name" value="CorA"/>
    <property type="match status" value="1"/>
</dbReference>
<comment type="subcellular location">
    <subcellularLocation>
        <location evidence="1">Membrane</location>
        <topology evidence="1">Multi-pass membrane protein</topology>
    </subcellularLocation>
</comment>
<keyword evidence="3 5" id="KW-1133">Transmembrane helix</keyword>
<proteinExistence type="predicted"/>
<evidence type="ECO:0000256" key="4">
    <source>
        <dbReference type="ARBA" id="ARBA00023136"/>
    </source>
</evidence>
<name>A0ABR2ZWN2_9AGAR</name>
<evidence type="ECO:0000256" key="5">
    <source>
        <dbReference type="SAM" id="Phobius"/>
    </source>
</evidence>
<keyword evidence="4 5" id="KW-0472">Membrane</keyword>
<dbReference type="SUPFAM" id="SSF144083">
    <property type="entry name" value="Magnesium transport protein CorA, transmembrane region"/>
    <property type="match status" value="1"/>
</dbReference>